<dbReference type="Pfam" id="PF11804">
    <property type="entry name" value="DUF3325"/>
    <property type="match status" value="1"/>
</dbReference>
<evidence type="ECO:0000313" key="2">
    <source>
        <dbReference type="EMBL" id="RFA36802.1"/>
    </source>
</evidence>
<dbReference type="AlphaFoldDB" id="A0A3E0WUY9"/>
<proteinExistence type="predicted"/>
<protein>
    <recommendedName>
        <fullName evidence="4">DUF3325 domain-containing protein</fullName>
    </recommendedName>
</protein>
<dbReference type="RefSeq" id="WP_116347765.1">
    <property type="nucleotide sequence ID" value="NZ_NFZW01000008.1"/>
</dbReference>
<evidence type="ECO:0000313" key="3">
    <source>
        <dbReference type="Proteomes" id="UP000256763"/>
    </source>
</evidence>
<dbReference type="Proteomes" id="UP000256763">
    <property type="component" value="Unassembled WGS sequence"/>
</dbReference>
<comment type="caution">
    <text evidence="2">The sequence shown here is derived from an EMBL/GenBank/DDBJ whole genome shotgun (WGS) entry which is preliminary data.</text>
</comment>
<name>A0A3E0WUY9_9GAMM</name>
<keyword evidence="3" id="KW-1185">Reference proteome</keyword>
<gene>
    <name evidence="2" type="ORF">CAL65_09720</name>
</gene>
<keyword evidence="1" id="KW-0812">Transmembrane</keyword>
<dbReference type="InterPro" id="IPR021762">
    <property type="entry name" value="DUF3325"/>
</dbReference>
<dbReference type="EMBL" id="NFZW01000008">
    <property type="protein sequence ID" value="RFA36802.1"/>
    <property type="molecule type" value="Genomic_DNA"/>
</dbReference>
<keyword evidence="1" id="KW-0472">Membrane</keyword>
<accession>A0A3E0WUY9</accession>
<evidence type="ECO:0000256" key="1">
    <source>
        <dbReference type="SAM" id="Phobius"/>
    </source>
</evidence>
<feature type="transmembrane region" description="Helical" evidence="1">
    <location>
        <begin position="98"/>
        <end position="116"/>
    </location>
</feature>
<organism evidence="2 3">
    <name type="scientific">Alkalilimnicola ehrlichii</name>
    <dbReference type="NCBI Taxonomy" id="351052"/>
    <lineage>
        <taxon>Bacteria</taxon>
        <taxon>Pseudomonadati</taxon>
        <taxon>Pseudomonadota</taxon>
        <taxon>Gammaproteobacteria</taxon>
        <taxon>Chromatiales</taxon>
        <taxon>Ectothiorhodospiraceae</taxon>
        <taxon>Alkalilimnicola</taxon>
    </lineage>
</organism>
<reference evidence="3" key="1">
    <citation type="submission" date="2017-05" db="EMBL/GenBank/DDBJ databases">
        <authorList>
            <person name="Sharma S."/>
            <person name="Sidhu C."/>
            <person name="Pinnaka A.K."/>
        </authorList>
    </citation>
    <scope>NUCLEOTIDE SEQUENCE [LARGE SCALE GENOMIC DNA]</scope>
    <source>
        <strain evidence="3">AK93</strain>
    </source>
</reference>
<keyword evidence="1" id="KW-1133">Transmembrane helix</keyword>
<evidence type="ECO:0008006" key="4">
    <source>
        <dbReference type="Google" id="ProtNLM"/>
    </source>
</evidence>
<feature type="transmembrane region" description="Helical" evidence="1">
    <location>
        <begin position="48"/>
        <end position="67"/>
    </location>
</feature>
<sequence length="128" mass="13930">MIEIITTFTAFATAIAGMIGLCLAKERHYRLALPLSKLAEPPRRRLFWGGWVLLLVSVLLSMSAWGVGTGFSGWFGILTVAALFPVVLLSYAPRWLPGLGWAALMSAASAWPLIFGRGSPSQEARLRI</sequence>
<feature type="transmembrane region" description="Helical" evidence="1">
    <location>
        <begin position="74"/>
        <end position="92"/>
    </location>
</feature>